<gene>
    <name evidence="2" type="ORF">B0H17DRAFT_1155185</name>
</gene>
<name>A0AAD7AWU4_MYCRO</name>
<evidence type="ECO:0000313" key="2">
    <source>
        <dbReference type="EMBL" id="KAJ7601718.1"/>
    </source>
</evidence>
<evidence type="ECO:0000256" key="1">
    <source>
        <dbReference type="SAM" id="MobiDB-lite"/>
    </source>
</evidence>
<dbReference type="EMBL" id="JARKIE010001495">
    <property type="protein sequence ID" value="KAJ7601718.1"/>
    <property type="molecule type" value="Genomic_DNA"/>
</dbReference>
<dbReference type="Proteomes" id="UP001221757">
    <property type="component" value="Unassembled WGS sequence"/>
</dbReference>
<accession>A0AAD7AWU4</accession>
<protein>
    <submittedName>
        <fullName evidence="2">Uncharacterized protein</fullName>
    </submittedName>
</protein>
<comment type="caution">
    <text evidence="2">The sequence shown here is derived from an EMBL/GenBank/DDBJ whole genome shotgun (WGS) entry which is preliminary data.</text>
</comment>
<evidence type="ECO:0000313" key="3">
    <source>
        <dbReference type="Proteomes" id="UP001221757"/>
    </source>
</evidence>
<feature type="compositionally biased region" description="Basic and acidic residues" evidence="1">
    <location>
        <begin position="26"/>
        <end position="37"/>
    </location>
</feature>
<feature type="region of interest" description="Disordered" evidence="1">
    <location>
        <begin position="15"/>
        <end position="37"/>
    </location>
</feature>
<proteinExistence type="predicted"/>
<organism evidence="2 3">
    <name type="scientific">Mycena rosella</name>
    <name type="common">Pink bonnet</name>
    <name type="synonym">Agaricus rosellus</name>
    <dbReference type="NCBI Taxonomy" id="1033263"/>
    <lineage>
        <taxon>Eukaryota</taxon>
        <taxon>Fungi</taxon>
        <taxon>Dikarya</taxon>
        <taxon>Basidiomycota</taxon>
        <taxon>Agaricomycotina</taxon>
        <taxon>Agaricomycetes</taxon>
        <taxon>Agaricomycetidae</taxon>
        <taxon>Agaricales</taxon>
        <taxon>Marasmiineae</taxon>
        <taxon>Mycenaceae</taxon>
        <taxon>Mycena</taxon>
    </lineage>
</organism>
<keyword evidence="3" id="KW-1185">Reference proteome</keyword>
<sequence>MTYVKSAPHLRVQANEFIGDNSGGKRRGDGRAPTNDEDRCKQWCEICEIEFNSNFADFGCFRFRGGIVAERDRKHPKSAKFDLSELNSISQISHHCLHLSSSFFEARPSPRHLPPELSPMNSLACTRKCGALLTYVMGISETMTCDQFMRRRERGRDERSSCRRSDNAEYLPNITGEIEGAKGHIKSRQLAEISSKSATLKGPIE</sequence>
<dbReference type="AlphaFoldDB" id="A0AAD7AWU4"/>
<reference evidence="2" key="1">
    <citation type="submission" date="2023-03" db="EMBL/GenBank/DDBJ databases">
        <title>Massive genome expansion in bonnet fungi (Mycena s.s.) driven by repeated elements and novel gene families across ecological guilds.</title>
        <authorList>
            <consortium name="Lawrence Berkeley National Laboratory"/>
            <person name="Harder C.B."/>
            <person name="Miyauchi S."/>
            <person name="Viragh M."/>
            <person name="Kuo A."/>
            <person name="Thoen E."/>
            <person name="Andreopoulos B."/>
            <person name="Lu D."/>
            <person name="Skrede I."/>
            <person name="Drula E."/>
            <person name="Henrissat B."/>
            <person name="Morin E."/>
            <person name="Kohler A."/>
            <person name="Barry K."/>
            <person name="LaButti K."/>
            <person name="Morin E."/>
            <person name="Salamov A."/>
            <person name="Lipzen A."/>
            <person name="Mereny Z."/>
            <person name="Hegedus B."/>
            <person name="Baldrian P."/>
            <person name="Stursova M."/>
            <person name="Weitz H."/>
            <person name="Taylor A."/>
            <person name="Grigoriev I.V."/>
            <person name="Nagy L.G."/>
            <person name="Martin F."/>
            <person name="Kauserud H."/>
        </authorList>
    </citation>
    <scope>NUCLEOTIDE SEQUENCE</scope>
    <source>
        <strain evidence="2">CBHHK067</strain>
    </source>
</reference>